<dbReference type="Pfam" id="PF00571">
    <property type="entry name" value="CBS"/>
    <property type="match status" value="2"/>
</dbReference>
<dbReference type="CDD" id="cd04584">
    <property type="entry name" value="CBS_pair_AcuB_like"/>
    <property type="match status" value="1"/>
</dbReference>
<evidence type="ECO:0000313" key="3">
    <source>
        <dbReference type="EMBL" id="GAF94361.1"/>
    </source>
</evidence>
<dbReference type="InterPro" id="IPR051462">
    <property type="entry name" value="CBS_domain-containing"/>
</dbReference>
<dbReference type="EMBL" id="BARS01010508">
    <property type="protein sequence ID" value="GAF94361.1"/>
    <property type="molecule type" value="Genomic_DNA"/>
</dbReference>
<dbReference type="PANTHER" id="PTHR48108">
    <property type="entry name" value="CBS DOMAIN-CONTAINING PROTEIN CBSX2, CHLOROPLASTIC"/>
    <property type="match status" value="1"/>
</dbReference>
<name>X0U4R5_9ZZZZ</name>
<dbReference type="Gene3D" id="3.10.580.10">
    <property type="entry name" value="CBS-domain"/>
    <property type="match status" value="1"/>
</dbReference>
<proteinExistence type="predicted"/>
<accession>X0U4R5</accession>
<dbReference type="SUPFAM" id="SSF54631">
    <property type="entry name" value="CBS-domain pair"/>
    <property type="match status" value="1"/>
</dbReference>
<sequence length="117" mass="12864">MLVRDYMTRHPLMVQPSMCIVEAQRFMGENDIRHLPIVGDGKLLLGLVTRQTLLVDPGRLGSLDVWEIARTLTELTVKDVMIKAKNVVTTVPDATVEGAAQLMVDKKIGGLPVLDEG</sequence>
<protein>
    <recommendedName>
        <fullName evidence="2">CBS domain-containing protein</fullName>
    </recommendedName>
</protein>
<dbReference type="InterPro" id="IPR000644">
    <property type="entry name" value="CBS_dom"/>
</dbReference>
<reference evidence="3" key="1">
    <citation type="journal article" date="2014" name="Front. Microbiol.">
        <title>High frequency of phylogenetically diverse reductive dehalogenase-homologous genes in deep subseafloor sedimentary metagenomes.</title>
        <authorList>
            <person name="Kawai M."/>
            <person name="Futagami T."/>
            <person name="Toyoda A."/>
            <person name="Takaki Y."/>
            <person name="Nishi S."/>
            <person name="Hori S."/>
            <person name="Arai W."/>
            <person name="Tsubouchi T."/>
            <person name="Morono Y."/>
            <person name="Uchiyama I."/>
            <person name="Ito T."/>
            <person name="Fujiyama A."/>
            <person name="Inagaki F."/>
            <person name="Takami H."/>
        </authorList>
    </citation>
    <scope>NUCLEOTIDE SEQUENCE</scope>
    <source>
        <strain evidence="3">Expedition CK06-06</strain>
    </source>
</reference>
<dbReference type="AlphaFoldDB" id="X0U4R5"/>
<dbReference type="InterPro" id="IPR046342">
    <property type="entry name" value="CBS_dom_sf"/>
</dbReference>
<gene>
    <name evidence="3" type="ORF">S01H1_19453</name>
</gene>
<feature type="domain" description="CBS" evidence="2">
    <location>
        <begin position="7"/>
        <end position="65"/>
    </location>
</feature>
<feature type="non-terminal residue" evidence="3">
    <location>
        <position position="117"/>
    </location>
</feature>
<dbReference type="PANTHER" id="PTHR48108:SF26">
    <property type="entry name" value="CBS DOMAIN-CONTAINING PROTEIN DDB_G0289609"/>
    <property type="match status" value="1"/>
</dbReference>
<organism evidence="3">
    <name type="scientific">marine sediment metagenome</name>
    <dbReference type="NCBI Taxonomy" id="412755"/>
    <lineage>
        <taxon>unclassified sequences</taxon>
        <taxon>metagenomes</taxon>
        <taxon>ecological metagenomes</taxon>
    </lineage>
</organism>
<comment type="caution">
    <text evidence="3">The sequence shown here is derived from an EMBL/GenBank/DDBJ whole genome shotgun (WGS) entry which is preliminary data.</text>
</comment>
<evidence type="ECO:0000259" key="2">
    <source>
        <dbReference type="PROSITE" id="PS51371"/>
    </source>
</evidence>
<evidence type="ECO:0000256" key="1">
    <source>
        <dbReference type="ARBA" id="ARBA00022737"/>
    </source>
</evidence>
<keyword evidence="1" id="KW-0677">Repeat</keyword>
<dbReference type="PROSITE" id="PS51371">
    <property type="entry name" value="CBS"/>
    <property type="match status" value="1"/>
</dbReference>